<name>A0A177NQE2_9GAMM</name>
<feature type="signal peptide" evidence="2">
    <location>
        <begin position="1"/>
        <end position="22"/>
    </location>
</feature>
<evidence type="ECO:0000256" key="2">
    <source>
        <dbReference type="SAM" id="SignalP"/>
    </source>
</evidence>
<evidence type="ECO:0008006" key="5">
    <source>
        <dbReference type="Google" id="ProtNLM"/>
    </source>
</evidence>
<protein>
    <recommendedName>
        <fullName evidence="5">PEP-CTERM sorting domain-containing protein</fullName>
    </recommendedName>
</protein>
<dbReference type="RefSeq" id="WP_066978357.1">
    <property type="nucleotide sequence ID" value="NZ_LUUI01000055.1"/>
</dbReference>
<organism evidence="3 4">
    <name type="scientific">Methylomonas lenta</name>
    <dbReference type="NCBI Taxonomy" id="980561"/>
    <lineage>
        <taxon>Bacteria</taxon>
        <taxon>Pseudomonadati</taxon>
        <taxon>Pseudomonadota</taxon>
        <taxon>Gammaproteobacteria</taxon>
        <taxon>Methylococcales</taxon>
        <taxon>Methylococcaceae</taxon>
        <taxon>Methylomonas</taxon>
    </lineage>
</organism>
<keyword evidence="1" id="KW-1133">Transmembrane helix</keyword>
<feature type="chain" id="PRO_5008069416" description="PEP-CTERM sorting domain-containing protein" evidence="2">
    <location>
        <begin position="23"/>
        <end position="209"/>
    </location>
</feature>
<keyword evidence="2" id="KW-0732">Signal</keyword>
<dbReference type="OrthoDB" id="5572853at2"/>
<sequence length="209" mass="22486">MMDILRTFLIGLLFLASNQAMAVPTSTTSSFYVDWSGVAHFNEAEAHGWLTVYNDEGSKFSNSADDAWLFPFEDVVDFSVTITGASSGNGTFGLTDFDFFIWSTKTTAEWPLDLAHELVNQATTGGPWSSNHSIDASGGEFNLFANLLLNPAAPNSNGAAFQIATNGGNGDILNLTSFRPVPIPAAFWLFGSALLGLSRIGFKRQAQLT</sequence>
<reference evidence="3 4" key="1">
    <citation type="submission" date="2016-03" db="EMBL/GenBank/DDBJ databases">
        <authorList>
            <person name="Ploux O."/>
        </authorList>
    </citation>
    <scope>NUCLEOTIDE SEQUENCE [LARGE SCALE GENOMIC DNA]</scope>
    <source>
        <strain evidence="3 4">R-45370</strain>
    </source>
</reference>
<feature type="transmembrane region" description="Helical" evidence="1">
    <location>
        <begin position="185"/>
        <end position="202"/>
    </location>
</feature>
<dbReference type="STRING" id="980561.A1359_03625"/>
<keyword evidence="1" id="KW-0472">Membrane</keyword>
<dbReference type="EMBL" id="LUUI01000055">
    <property type="protein sequence ID" value="OAI20111.1"/>
    <property type="molecule type" value="Genomic_DNA"/>
</dbReference>
<gene>
    <name evidence="3" type="ORF">A1359_03625</name>
</gene>
<evidence type="ECO:0000313" key="4">
    <source>
        <dbReference type="Proteomes" id="UP000078476"/>
    </source>
</evidence>
<comment type="caution">
    <text evidence="3">The sequence shown here is derived from an EMBL/GenBank/DDBJ whole genome shotgun (WGS) entry which is preliminary data.</text>
</comment>
<keyword evidence="1" id="KW-0812">Transmembrane</keyword>
<dbReference type="Proteomes" id="UP000078476">
    <property type="component" value="Unassembled WGS sequence"/>
</dbReference>
<proteinExistence type="predicted"/>
<keyword evidence="4" id="KW-1185">Reference proteome</keyword>
<evidence type="ECO:0000256" key="1">
    <source>
        <dbReference type="SAM" id="Phobius"/>
    </source>
</evidence>
<evidence type="ECO:0000313" key="3">
    <source>
        <dbReference type="EMBL" id="OAI20111.1"/>
    </source>
</evidence>
<dbReference type="AlphaFoldDB" id="A0A177NQE2"/>
<accession>A0A177NQE2</accession>